<sequence>MAVVRTAAAGAIAICAGRASRGRAVALAFDRNTATASTSRCVRFFRSSAAAAISSRCSGPPRFSTFATTCGVAPPISARIARRAPPIRRS</sequence>
<dbReference type="AlphaFoldDB" id="A0A1B4FGQ4"/>
<accession>A0A1B4FGQ4</accession>
<evidence type="ECO:0000313" key="2">
    <source>
        <dbReference type="Proteomes" id="UP000062519"/>
    </source>
</evidence>
<keyword evidence="2" id="KW-1185">Reference proteome</keyword>
<name>A0A1B4FGQ4_9BURK</name>
<protein>
    <submittedName>
        <fullName evidence="1">Uncharacterized protein</fullName>
    </submittedName>
</protein>
<dbReference type="EMBL" id="CP013386">
    <property type="protein sequence ID" value="AOJ02839.1"/>
    <property type="molecule type" value="Genomic_DNA"/>
</dbReference>
<organism evidence="1 2">
    <name type="scientific">Burkholderia mayonis</name>
    <dbReference type="NCBI Taxonomy" id="1385591"/>
    <lineage>
        <taxon>Bacteria</taxon>
        <taxon>Pseudomonadati</taxon>
        <taxon>Pseudomonadota</taxon>
        <taxon>Betaproteobacteria</taxon>
        <taxon>Burkholderiales</taxon>
        <taxon>Burkholderiaceae</taxon>
        <taxon>Burkholderia</taxon>
        <taxon>pseudomallei group</taxon>
    </lineage>
</organism>
<reference evidence="1 2" key="1">
    <citation type="submission" date="2015-12" db="EMBL/GenBank/DDBJ databases">
        <title>Diversity of Burkholderia near neighbor genomes.</title>
        <authorList>
            <person name="Sahl J."/>
            <person name="Wagner D."/>
            <person name="Keim P."/>
        </authorList>
    </citation>
    <scope>NUCLEOTIDE SEQUENCE [LARGE SCALE GENOMIC DNA]</scope>
    <source>
        <strain evidence="1 2">BDU6</strain>
    </source>
</reference>
<dbReference type="Proteomes" id="UP000062519">
    <property type="component" value="Chromosome 1"/>
</dbReference>
<dbReference type="KEGG" id="buu:WS70_14230"/>
<proteinExistence type="predicted"/>
<evidence type="ECO:0000313" key="1">
    <source>
        <dbReference type="EMBL" id="AOJ02839.1"/>
    </source>
</evidence>
<gene>
    <name evidence="1" type="ORF">WS70_14230</name>
</gene>